<feature type="transmembrane region" description="Helical" evidence="12">
    <location>
        <begin position="286"/>
        <end position="305"/>
    </location>
</feature>
<feature type="transmembrane region" description="Helical" evidence="12">
    <location>
        <begin position="116"/>
        <end position="137"/>
    </location>
</feature>
<dbReference type="Gene3D" id="1.20.58.390">
    <property type="entry name" value="Neurotransmitter-gated ion-channel transmembrane domain"/>
    <property type="match status" value="1"/>
</dbReference>
<evidence type="ECO:0000256" key="1">
    <source>
        <dbReference type="ARBA" id="ARBA00004141"/>
    </source>
</evidence>
<sequence>MHLISFPLDEQKCNFSIQSYGFSTRDVVYRWSSNETEKSVRFPDGFSMSQFTMEGYRIFEKNSSYETGDYSGVIIELHLKRRFLYYIIQMYLPAVMVVMLSWVSFWVDSDSVPARVALGITTVLAMTTLMFGVQSALPKVPYMKAVDLFLAFSFVCVFAALVEFAAVNYYVTNAQKIILQKKRERRKVLREKCKRNPKFQTIGQLVLGMHTDEEDMAALGMSPGDLGGSAPASTYSGSPDTSPHNEDQTAEQLLQEDAGPANYEKEIKLLMKKVSANAIDYHSRTVFPVCFAVFNIVYWFYYLYLDKH</sequence>
<evidence type="ECO:0000256" key="12">
    <source>
        <dbReference type="SAM" id="Phobius"/>
    </source>
</evidence>
<evidence type="ECO:0000256" key="7">
    <source>
        <dbReference type="ARBA" id="ARBA00022989"/>
    </source>
</evidence>
<dbReference type="AlphaFoldDB" id="A0A7D9JDE4"/>
<keyword evidence="10" id="KW-0407">Ion channel</keyword>
<dbReference type="SUPFAM" id="SSF90112">
    <property type="entry name" value="Neurotransmitter-gated ion-channel transmembrane pore"/>
    <property type="match status" value="1"/>
</dbReference>
<dbReference type="GO" id="GO:0004888">
    <property type="term" value="F:transmembrane signaling receptor activity"/>
    <property type="evidence" value="ECO:0007669"/>
    <property type="project" value="InterPro"/>
</dbReference>
<keyword evidence="8" id="KW-0406">Ion transport</keyword>
<protein>
    <submittedName>
        <fullName evidence="15">Glycine receptor subunit alphaZ1-like</fullName>
    </submittedName>
</protein>
<keyword evidence="4" id="KW-1003">Cell membrane</keyword>
<feature type="region of interest" description="Disordered" evidence="11">
    <location>
        <begin position="230"/>
        <end position="251"/>
    </location>
</feature>
<dbReference type="OrthoDB" id="407674at2759"/>
<evidence type="ECO:0000259" key="14">
    <source>
        <dbReference type="Pfam" id="PF02932"/>
    </source>
</evidence>
<dbReference type="PANTHER" id="PTHR18945">
    <property type="entry name" value="NEUROTRANSMITTER GATED ION CHANNEL"/>
    <property type="match status" value="1"/>
</dbReference>
<dbReference type="CDD" id="cd19049">
    <property type="entry name" value="LGIC_TM_anion"/>
    <property type="match status" value="1"/>
</dbReference>
<dbReference type="GO" id="GO:0005230">
    <property type="term" value="F:extracellular ligand-gated monoatomic ion channel activity"/>
    <property type="evidence" value="ECO:0007669"/>
    <property type="project" value="InterPro"/>
</dbReference>
<evidence type="ECO:0000256" key="6">
    <source>
        <dbReference type="ARBA" id="ARBA00022729"/>
    </source>
</evidence>
<keyword evidence="16" id="KW-1185">Reference proteome</keyword>
<keyword evidence="15" id="KW-0675">Receptor</keyword>
<dbReference type="Pfam" id="PF02932">
    <property type="entry name" value="Neur_chan_memb"/>
    <property type="match status" value="1"/>
</dbReference>
<dbReference type="InterPro" id="IPR036734">
    <property type="entry name" value="Neur_chan_lig-bd_sf"/>
</dbReference>
<gene>
    <name evidence="15" type="ORF">PACLA_8A032465</name>
</gene>
<accession>A0A7D9JDE4</accession>
<dbReference type="Proteomes" id="UP001152795">
    <property type="component" value="Unassembled WGS sequence"/>
</dbReference>
<dbReference type="InterPro" id="IPR006202">
    <property type="entry name" value="Neur_chan_lig-bd"/>
</dbReference>
<keyword evidence="7 12" id="KW-1133">Transmembrane helix</keyword>
<evidence type="ECO:0000259" key="13">
    <source>
        <dbReference type="Pfam" id="PF02931"/>
    </source>
</evidence>
<feature type="compositionally biased region" description="Polar residues" evidence="11">
    <location>
        <begin position="231"/>
        <end position="242"/>
    </location>
</feature>
<evidence type="ECO:0000256" key="3">
    <source>
        <dbReference type="ARBA" id="ARBA00022448"/>
    </source>
</evidence>
<keyword evidence="6" id="KW-0732">Signal</keyword>
<dbReference type="SUPFAM" id="SSF63712">
    <property type="entry name" value="Nicotinic receptor ligand binding domain-like"/>
    <property type="match status" value="1"/>
</dbReference>
<evidence type="ECO:0000313" key="15">
    <source>
        <dbReference type="EMBL" id="CAB4027155.1"/>
    </source>
</evidence>
<dbReference type="PRINTS" id="PR00253">
    <property type="entry name" value="GABAARECEPTR"/>
</dbReference>
<name>A0A7D9JDE4_PARCT</name>
<dbReference type="Pfam" id="PF02931">
    <property type="entry name" value="Neur_chan_LBD"/>
    <property type="match status" value="1"/>
</dbReference>
<dbReference type="InterPro" id="IPR006201">
    <property type="entry name" value="Neur_channel"/>
</dbReference>
<organism evidence="15 16">
    <name type="scientific">Paramuricea clavata</name>
    <name type="common">Red gorgonian</name>
    <name type="synonym">Violescent sea-whip</name>
    <dbReference type="NCBI Taxonomy" id="317549"/>
    <lineage>
        <taxon>Eukaryota</taxon>
        <taxon>Metazoa</taxon>
        <taxon>Cnidaria</taxon>
        <taxon>Anthozoa</taxon>
        <taxon>Octocorallia</taxon>
        <taxon>Malacalcyonacea</taxon>
        <taxon>Plexauridae</taxon>
        <taxon>Paramuricea</taxon>
    </lineage>
</organism>
<dbReference type="InterPro" id="IPR038050">
    <property type="entry name" value="Neuro_actylchol_rec"/>
</dbReference>
<comment type="caution">
    <text evidence="15">The sequence shown here is derived from an EMBL/GenBank/DDBJ whole genome shotgun (WGS) entry which is preliminary data.</text>
</comment>
<reference evidence="15" key="1">
    <citation type="submission" date="2020-04" db="EMBL/GenBank/DDBJ databases">
        <authorList>
            <person name="Alioto T."/>
            <person name="Alioto T."/>
            <person name="Gomez Garrido J."/>
        </authorList>
    </citation>
    <scope>NUCLEOTIDE SEQUENCE</scope>
    <source>
        <strain evidence="15">A484AB</strain>
    </source>
</reference>
<dbReference type="InterPro" id="IPR006028">
    <property type="entry name" value="GABAA/Glycine_rcpt"/>
</dbReference>
<dbReference type="GO" id="GO:0005886">
    <property type="term" value="C:plasma membrane"/>
    <property type="evidence" value="ECO:0007669"/>
    <property type="project" value="UniProtKB-SubCell"/>
</dbReference>
<keyword evidence="9 12" id="KW-0472">Membrane</keyword>
<evidence type="ECO:0000256" key="9">
    <source>
        <dbReference type="ARBA" id="ARBA00023136"/>
    </source>
</evidence>
<dbReference type="EMBL" id="CACRXK020014630">
    <property type="protein sequence ID" value="CAB4027155.1"/>
    <property type="molecule type" value="Genomic_DNA"/>
</dbReference>
<evidence type="ECO:0000256" key="10">
    <source>
        <dbReference type="ARBA" id="ARBA00023303"/>
    </source>
</evidence>
<feature type="domain" description="Neurotransmitter-gated ion-channel ligand-binding" evidence="13">
    <location>
        <begin position="1"/>
        <end position="82"/>
    </location>
</feature>
<evidence type="ECO:0000256" key="11">
    <source>
        <dbReference type="SAM" id="MobiDB-lite"/>
    </source>
</evidence>
<dbReference type="Gene3D" id="2.70.170.10">
    <property type="entry name" value="Neurotransmitter-gated ion-channel ligand-binding domain"/>
    <property type="match status" value="1"/>
</dbReference>
<evidence type="ECO:0000256" key="4">
    <source>
        <dbReference type="ARBA" id="ARBA00022475"/>
    </source>
</evidence>
<evidence type="ECO:0000256" key="2">
    <source>
        <dbReference type="ARBA" id="ARBA00004236"/>
    </source>
</evidence>
<proteinExistence type="predicted"/>
<feature type="transmembrane region" description="Helical" evidence="12">
    <location>
        <begin position="83"/>
        <end position="104"/>
    </location>
</feature>
<evidence type="ECO:0000256" key="8">
    <source>
        <dbReference type="ARBA" id="ARBA00023065"/>
    </source>
</evidence>
<keyword evidence="3" id="KW-0813">Transport</keyword>
<keyword evidence="5 12" id="KW-0812">Transmembrane</keyword>
<comment type="subcellular location">
    <subcellularLocation>
        <location evidence="2">Cell membrane</location>
    </subcellularLocation>
    <subcellularLocation>
        <location evidence="1">Membrane</location>
        <topology evidence="1">Multi-pass membrane protein</topology>
    </subcellularLocation>
</comment>
<feature type="domain" description="Neurotransmitter-gated ion-channel transmembrane" evidence="14">
    <location>
        <begin position="90"/>
        <end position="299"/>
    </location>
</feature>
<feature type="transmembrane region" description="Helical" evidence="12">
    <location>
        <begin position="149"/>
        <end position="171"/>
    </location>
</feature>
<evidence type="ECO:0000313" key="16">
    <source>
        <dbReference type="Proteomes" id="UP001152795"/>
    </source>
</evidence>
<dbReference type="InterPro" id="IPR036719">
    <property type="entry name" value="Neuro-gated_channel_TM_sf"/>
</dbReference>
<dbReference type="InterPro" id="IPR006029">
    <property type="entry name" value="Neurotrans-gated_channel_TM"/>
</dbReference>
<evidence type="ECO:0000256" key="5">
    <source>
        <dbReference type="ARBA" id="ARBA00022692"/>
    </source>
</evidence>